<keyword evidence="3" id="KW-0540">Nuclease</keyword>
<dbReference type="GO" id="GO:0016787">
    <property type="term" value="F:hydrolase activity"/>
    <property type="evidence" value="ECO:0007669"/>
    <property type="project" value="UniProtKB-KW"/>
</dbReference>
<dbReference type="AlphaFoldDB" id="A0A5B6V8U8"/>
<keyword evidence="1" id="KW-0808">Transferase</keyword>
<comment type="caution">
    <text evidence="8">The sequence shown here is derived from an EMBL/GenBank/DDBJ whole genome shotgun (WGS) entry which is preliminary data.</text>
</comment>
<evidence type="ECO:0000256" key="6">
    <source>
        <dbReference type="ARBA" id="ARBA00022918"/>
    </source>
</evidence>
<evidence type="ECO:0000313" key="8">
    <source>
        <dbReference type="EMBL" id="KAA3465610.1"/>
    </source>
</evidence>
<evidence type="ECO:0000313" key="9">
    <source>
        <dbReference type="Proteomes" id="UP000325315"/>
    </source>
</evidence>
<dbReference type="Proteomes" id="UP000325315">
    <property type="component" value="Unassembled WGS sequence"/>
</dbReference>
<dbReference type="PANTHER" id="PTHR34072:SF59">
    <property type="entry name" value="CCHC-TYPE INTEGRASE"/>
    <property type="match status" value="1"/>
</dbReference>
<dbReference type="Pfam" id="PF17917">
    <property type="entry name" value="RT_RNaseH"/>
    <property type="match status" value="1"/>
</dbReference>
<evidence type="ECO:0000256" key="1">
    <source>
        <dbReference type="ARBA" id="ARBA00022679"/>
    </source>
</evidence>
<dbReference type="SUPFAM" id="SSF56672">
    <property type="entry name" value="DNA/RNA polymerases"/>
    <property type="match status" value="1"/>
</dbReference>
<dbReference type="GO" id="GO:0003964">
    <property type="term" value="F:RNA-directed DNA polymerase activity"/>
    <property type="evidence" value="ECO:0007669"/>
    <property type="project" value="UniProtKB-KW"/>
</dbReference>
<gene>
    <name evidence="8" type="ORF">EPI10_000760</name>
</gene>
<keyword evidence="5" id="KW-0378">Hydrolase</keyword>
<sequence length="155" mass="18026">MGKEFVIYSDASLNGLGCVLMQEGKIIAYAYRQLTTHEKNYPTHDLDLATVVFALKIWRHFYRSQNFKKDLNLQQQRWLELLKDYELVIDNHPRKANVVAYAWSRKSLFALRAMNMRLILSNDGSILAKLKAKSAFLQQVCEAQKCDTDLQVKRV</sequence>
<keyword evidence="9" id="KW-1185">Reference proteome</keyword>
<accession>A0A5B6V8U8</accession>
<dbReference type="InterPro" id="IPR043502">
    <property type="entry name" value="DNA/RNA_pol_sf"/>
</dbReference>
<reference evidence="9" key="1">
    <citation type="journal article" date="2019" name="Plant Biotechnol. J.">
        <title>Genome sequencing of the Australian wild diploid species Gossypium australe highlights disease resistance and delayed gland morphogenesis.</title>
        <authorList>
            <person name="Cai Y."/>
            <person name="Cai X."/>
            <person name="Wang Q."/>
            <person name="Wang P."/>
            <person name="Zhang Y."/>
            <person name="Cai C."/>
            <person name="Xu Y."/>
            <person name="Wang K."/>
            <person name="Zhou Z."/>
            <person name="Wang C."/>
            <person name="Geng S."/>
            <person name="Li B."/>
            <person name="Dong Q."/>
            <person name="Hou Y."/>
            <person name="Wang H."/>
            <person name="Ai P."/>
            <person name="Liu Z."/>
            <person name="Yi F."/>
            <person name="Sun M."/>
            <person name="An G."/>
            <person name="Cheng J."/>
            <person name="Zhang Y."/>
            <person name="Shi Q."/>
            <person name="Xie Y."/>
            <person name="Shi X."/>
            <person name="Chang Y."/>
            <person name="Huang F."/>
            <person name="Chen Y."/>
            <person name="Hong S."/>
            <person name="Mi L."/>
            <person name="Sun Q."/>
            <person name="Zhang L."/>
            <person name="Zhou B."/>
            <person name="Peng R."/>
            <person name="Zhang X."/>
            <person name="Liu F."/>
        </authorList>
    </citation>
    <scope>NUCLEOTIDE SEQUENCE [LARGE SCALE GENOMIC DNA]</scope>
    <source>
        <strain evidence="9">cv. PA1801</strain>
    </source>
</reference>
<dbReference type="OrthoDB" id="111931at2759"/>
<evidence type="ECO:0000256" key="3">
    <source>
        <dbReference type="ARBA" id="ARBA00022722"/>
    </source>
</evidence>
<name>A0A5B6V8U8_9ROSI</name>
<keyword evidence="4" id="KW-0255">Endonuclease</keyword>
<proteinExistence type="predicted"/>
<dbReference type="EMBL" id="SMMG02000007">
    <property type="protein sequence ID" value="KAA3465610.1"/>
    <property type="molecule type" value="Genomic_DNA"/>
</dbReference>
<keyword evidence="2" id="KW-0548">Nucleotidyltransferase</keyword>
<evidence type="ECO:0000259" key="7">
    <source>
        <dbReference type="Pfam" id="PF17917"/>
    </source>
</evidence>
<dbReference type="InterPro" id="IPR041373">
    <property type="entry name" value="RT_RNaseH"/>
</dbReference>
<evidence type="ECO:0000256" key="2">
    <source>
        <dbReference type="ARBA" id="ARBA00022695"/>
    </source>
</evidence>
<protein>
    <submittedName>
        <fullName evidence="8">Integrase</fullName>
    </submittedName>
</protein>
<evidence type="ECO:0000256" key="4">
    <source>
        <dbReference type="ARBA" id="ARBA00022759"/>
    </source>
</evidence>
<feature type="domain" description="Reverse transcriptase RNase H-like" evidence="7">
    <location>
        <begin position="2"/>
        <end position="68"/>
    </location>
</feature>
<evidence type="ECO:0000256" key="5">
    <source>
        <dbReference type="ARBA" id="ARBA00022801"/>
    </source>
</evidence>
<organism evidence="8 9">
    <name type="scientific">Gossypium australe</name>
    <dbReference type="NCBI Taxonomy" id="47621"/>
    <lineage>
        <taxon>Eukaryota</taxon>
        <taxon>Viridiplantae</taxon>
        <taxon>Streptophyta</taxon>
        <taxon>Embryophyta</taxon>
        <taxon>Tracheophyta</taxon>
        <taxon>Spermatophyta</taxon>
        <taxon>Magnoliopsida</taxon>
        <taxon>eudicotyledons</taxon>
        <taxon>Gunneridae</taxon>
        <taxon>Pentapetalae</taxon>
        <taxon>rosids</taxon>
        <taxon>malvids</taxon>
        <taxon>Malvales</taxon>
        <taxon>Malvaceae</taxon>
        <taxon>Malvoideae</taxon>
        <taxon>Gossypium</taxon>
    </lineage>
</organism>
<dbReference type="PANTHER" id="PTHR34072">
    <property type="entry name" value="ENZYMATIC POLYPROTEIN-RELATED"/>
    <property type="match status" value="1"/>
</dbReference>
<keyword evidence="6" id="KW-0695">RNA-directed DNA polymerase</keyword>
<dbReference type="GO" id="GO:0004519">
    <property type="term" value="F:endonuclease activity"/>
    <property type="evidence" value="ECO:0007669"/>
    <property type="project" value="UniProtKB-KW"/>
</dbReference>